<feature type="region of interest" description="Disordered" evidence="3">
    <location>
        <begin position="1085"/>
        <end position="1104"/>
    </location>
</feature>
<dbReference type="Proteomes" id="UP000724874">
    <property type="component" value="Unassembled WGS sequence"/>
</dbReference>
<comment type="caution">
    <text evidence="5">The sequence shown here is derived from an EMBL/GenBank/DDBJ whole genome shotgun (WGS) entry which is preliminary data.</text>
</comment>
<name>A0A9P5TU25_GYMJU</name>
<dbReference type="InterPro" id="IPR011990">
    <property type="entry name" value="TPR-like_helical_dom_sf"/>
</dbReference>
<dbReference type="OrthoDB" id="185373at2759"/>
<feature type="repeat" description="PPR" evidence="2">
    <location>
        <begin position="810"/>
        <end position="844"/>
    </location>
</feature>
<reference evidence="5" key="1">
    <citation type="submission" date="2020-11" db="EMBL/GenBank/DDBJ databases">
        <authorList>
            <consortium name="DOE Joint Genome Institute"/>
            <person name="Ahrendt S."/>
            <person name="Riley R."/>
            <person name="Andreopoulos W."/>
            <person name="LaButti K."/>
            <person name="Pangilinan J."/>
            <person name="Ruiz-duenas F.J."/>
            <person name="Barrasa J.M."/>
            <person name="Sanchez-Garcia M."/>
            <person name="Camarero S."/>
            <person name="Miyauchi S."/>
            <person name="Serrano A."/>
            <person name="Linde D."/>
            <person name="Babiker R."/>
            <person name="Drula E."/>
            <person name="Ayuso-Fernandez I."/>
            <person name="Pacheco R."/>
            <person name="Padilla G."/>
            <person name="Ferreira P."/>
            <person name="Barriuso J."/>
            <person name="Kellner H."/>
            <person name="Castanera R."/>
            <person name="Alfaro M."/>
            <person name="Ramirez L."/>
            <person name="Pisabarro A.G."/>
            <person name="Kuo A."/>
            <person name="Tritt A."/>
            <person name="Lipzen A."/>
            <person name="He G."/>
            <person name="Yan M."/>
            <person name="Ng V."/>
            <person name="Cullen D."/>
            <person name="Martin F."/>
            <person name="Rosso M.-N."/>
            <person name="Henrissat B."/>
            <person name="Hibbett D."/>
            <person name="Martinez A.T."/>
            <person name="Grigoriev I.V."/>
        </authorList>
    </citation>
    <scope>NUCLEOTIDE SEQUENCE</scope>
    <source>
        <strain evidence="5">AH 44721</strain>
    </source>
</reference>
<protein>
    <recommendedName>
        <fullName evidence="4">Ig-like domain-containing protein</fullName>
    </recommendedName>
</protein>
<dbReference type="Pfam" id="PF13812">
    <property type="entry name" value="PPR_3"/>
    <property type="match status" value="1"/>
</dbReference>
<feature type="repeat" description="PPR" evidence="2">
    <location>
        <begin position="543"/>
        <end position="577"/>
    </location>
</feature>
<gene>
    <name evidence="5" type="ORF">CPB84DRAFT_1840949</name>
</gene>
<dbReference type="NCBIfam" id="TIGR00756">
    <property type="entry name" value="PPR"/>
    <property type="match status" value="3"/>
</dbReference>
<evidence type="ECO:0000256" key="2">
    <source>
        <dbReference type="PROSITE-ProRule" id="PRU00708"/>
    </source>
</evidence>
<evidence type="ECO:0000259" key="4">
    <source>
        <dbReference type="PROSITE" id="PS50835"/>
    </source>
</evidence>
<dbReference type="EMBL" id="JADNYJ010000001">
    <property type="protein sequence ID" value="KAF8914219.1"/>
    <property type="molecule type" value="Genomic_DNA"/>
</dbReference>
<dbReference type="InterPro" id="IPR002885">
    <property type="entry name" value="PPR_rpt"/>
</dbReference>
<feature type="repeat" description="PPR" evidence="2">
    <location>
        <begin position="728"/>
        <end position="762"/>
    </location>
</feature>
<dbReference type="Pfam" id="PF13041">
    <property type="entry name" value="PPR_2"/>
    <property type="match status" value="1"/>
</dbReference>
<feature type="repeat" description="PPR" evidence="2">
    <location>
        <begin position="578"/>
        <end position="613"/>
    </location>
</feature>
<dbReference type="AlphaFoldDB" id="A0A9P5TU25"/>
<accession>A0A9P5TU25</accession>
<feature type="region of interest" description="Disordered" evidence="3">
    <location>
        <begin position="89"/>
        <end position="129"/>
    </location>
</feature>
<dbReference type="PROSITE" id="PS50835">
    <property type="entry name" value="IG_LIKE"/>
    <property type="match status" value="1"/>
</dbReference>
<keyword evidence="1" id="KW-0677">Repeat</keyword>
<dbReference type="Pfam" id="PF01535">
    <property type="entry name" value="PPR"/>
    <property type="match status" value="2"/>
</dbReference>
<evidence type="ECO:0000256" key="3">
    <source>
        <dbReference type="SAM" id="MobiDB-lite"/>
    </source>
</evidence>
<dbReference type="PROSITE" id="PS51375">
    <property type="entry name" value="PPR"/>
    <property type="match status" value="4"/>
</dbReference>
<dbReference type="InterPro" id="IPR007110">
    <property type="entry name" value="Ig-like_dom"/>
</dbReference>
<evidence type="ECO:0000313" key="5">
    <source>
        <dbReference type="EMBL" id="KAF8914219.1"/>
    </source>
</evidence>
<sequence>MVEPLALNVVNSLPRHSRRALSHLAKTSKRPSLAANFFTPLPRQNEGKMKAVESPPLAIILDCQAWACPRSQFSAWHDNGPMRSILLKELSPPSELSPPRRVRRTSQTSRMRFRQSTRPSASQQSSRMSLHLHYSTRASTTAAKRHAPFIPATQKAQFEDSTPGLGTPVERLRKCLRYQSSTLENLNDLSSAFRDARKEDAFVSLSPGEILELSKALADQLDGLCVDQVTPDIIQTFGRRLQQLLDHLPSSSTNSGDTIEMSLQCRASSFMQRFDQSEWFLEKIPAAYASWGDDYEPFRAAVLSFLLAKVAHNGLYECVQYLWMHNKKFSSRYFATTDQFQKLLVNTRDLVDAIQPVFKWHPKHSRPVISALIYTCNVQEAFPEAAELIDEARTRGIDLSDHDVLMTCQGLSSMYRHIGTAQRLFEALPPSESEEYTRVMLYLAGRKGDTVTARELVERRRERGLMNDADLSNALASLARHGRILEVQKLFNEYFPLGADGKRTGNPNIYHYTNAIQAHVQLGDTQGIGAWLEDMDRSEVKPNAEFFTTLMTIFRQQGDIKRSFSAFELMRKSGIKPDPVAYTVLLSLLATLQDCDTADKLYMQAVQEDGVVPDDEMMNALMNVHVEAGSWKETIRLFHHLTDLPSNKQPPIDTYNSLLKAYVLIGAPFRLMSKLFFKLQDIGGKPDTYTFAILIQSAVDSNQLDIACEIYEETKRREEETGQRNLVSQHILTILMSAYLRQQKMDRAKQLFDEMNDRGLQPTSVTFGAIIKAYGRQAWEERMTLAEDFVKKLLVDREWERHPITKGQHLVNFYTPLLSNYAKKGDVEQVERLYDEFLEAGGRPFISFFYYLLKAYCKVGDVEKAMSVWPVIRDLAEGQIVNEDIPGKEMQTRMANIHVPLSVYLDLLSKAGIHSEVASTWSELQKEEYEFDSHNWNHLCVALVRAGHVDRAFEIVERVLLPYEKAVQSISAHVKYDRDQTVEDRLHMADGIEPPPLFPPMHSQYKRNAAASVGRKSLAINRKHDLLEDDEAIDADFSYPFSILQIISPNWNFWRPHNVVLRTLLICVLQLQRGYLVLPILPGQQSQDNVSSTEFEERSPEESGTLLEKLHTMYPATLARVRQFQAKEARRLGVLAFDRIYKRR</sequence>
<evidence type="ECO:0000256" key="1">
    <source>
        <dbReference type="ARBA" id="ARBA00022737"/>
    </source>
</evidence>
<feature type="domain" description="Ig-like" evidence="4">
    <location>
        <begin position="231"/>
        <end position="318"/>
    </location>
</feature>
<feature type="compositionally biased region" description="Low complexity" evidence="3">
    <location>
        <begin position="89"/>
        <end position="99"/>
    </location>
</feature>
<organism evidence="5 6">
    <name type="scientific">Gymnopilus junonius</name>
    <name type="common">Spectacular rustgill mushroom</name>
    <name type="synonym">Gymnopilus spectabilis subsp. junonius</name>
    <dbReference type="NCBI Taxonomy" id="109634"/>
    <lineage>
        <taxon>Eukaryota</taxon>
        <taxon>Fungi</taxon>
        <taxon>Dikarya</taxon>
        <taxon>Basidiomycota</taxon>
        <taxon>Agaricomycotina</taxon>
        <taxon>Agaricomycetes</taxon>
        <taxon>Agaricomycetidae</taxon>
        <taxon>Agaricales</taxon>
        <taxon>Agaricineae</taxon>
        <taxon>Hymenogastraceae</taxon>
        <taxon>Gymnopilus</taxon>
    </lineage>
</organism>
<keyword evidence="6" id="KW-1185">Reference proteome</keyword>
<dbReference type="Gene3D" id="1.25.40.10">
    <property type="entry name" value="Tetratricopeptide repeat domain"/>
    <property type="match status" value="3"/>
</dbReference>
<evidence type="ECO:0000313" key="6">
    <source>
        <dbReference type="Proteomes" id="UP000724874"/>
    </source>
</evidence>
<feature type="compositionally biased region" description="Polar residues" evidence="3">
    <location>
        <begin position="105"/>
        <end position="128"/>
    </location>
</feature>
<dbReference type="PANTHER" id="PTHR47932:SF44">
    <property type="entry name" value="MIOREX COMPLEX COMPONENT 1"/>
    <property type="match status" value="1"/>
</dbReference>
<dbReference type="PANTHER" id="PTHR47932">
    <property type="entry name" value="ATPASE EXPRESSION PROTEIN 3"/>
    <property type="match status" value="1"/>
</dbReference>
<proteinExistence type="predicted"/>